<organism evidence="1 2">
    <name type="scientific">Phytophthora palmivora</name>
    <dbReference type="NCBI Taxonomy" id="4796"/>
    <lineage>
        <taxon>Eukaryota</taxon>
        <taxon>Sar</taxon>
        <taxon>Stramenopiles</taxon>
        <taxon>Oomycota</taxon>
        <taxon>Peronosporomycetes</taxon>
        <taxon>Peronosporales</taxon>
        <taxon>Peronosporaceae</taxon>
        <taxon>Phytophthora</taxon>
    </lineage>
</organism>
<reference evidence="1 2" key="1">
    <citation type="journal article" date="2017" name="Genome Biol. Evol.">
        <title>Phytophthora megakarya and P. palmivora, closely related causal agents of cacao black pod rot, underwent increases in genome sizes and gene numbers by different mechanisms.</title>
        <authorList>
            <person name="Ali S.S."/>
            <person name="Shao J."/>
            <person name="Lary D.J."/>
            <person name="Kronmiller B."/>
            <person name="Shen D."/>
            <person name="Strem M.D."/>
            <person name="Amoako-Attah I."/>
            <person name="Akrofi A.Y."/>
            <person name="Begoude B.A."/>
            <person name="Ten Hoopen G.M."/>
            <person name="Coulibaly K."/>
            <person name="Kebe B.I."/>
            <person name="Melnick R.L."/>
            <person name="Guiltinan M.J."/>
            <person name="Tyler B.M."/>
            <person name="Meinhardt L.W."/>
            <person name="Bailey B.A."/>
        </authorList>
    </citation>
    <scope>NUCLEOTIDE SEQUENCE [LARGE SCALE GENOMIC DNA]</scope>
    <source>
        <strain evidence="2">sbr112.9</strain>
    </source>
</reference>
<keyword evidence="2" id="KW-1185">Reference proteome</keyword>
<name>A0A2P4XT85_9STRA</name>
<accession>A0A2P4XT85</accession>
<dbReference type="Proteomes" id="UP000237271">
    <property type="component" value="Unassembled WGS sequence"/>
</dbReference>
<protein>
    <submittedName>
        <fullName evidence="1">Gag protein</fullName>
    </submittedName>
</protein>
<dbReference type="AlphaFoldDB" id="A0A2P4XT85"/>
<comment type="caution">
    <text evidence="1">The sequence shown here is derived from an EMBL/GenBank/DDBJ whole genome shotgun (WGS) entry which is preliminary data.</text>
</comment>
<dbReference type="EMBL" id="NCKW01008045">
    <property type="protein sequence ID" value="POM68788.1"/>
    <property type="molecule type" value="Genomic_DNA"/>
</dbReference>
<evidence type="ECO:0000313" key="1">
    <source>
        <dbReference type="EMBL" id="POM68788.1"/>
    </source>
</evidence>
<proteinExistence type="predicted"/>
<evidence type="ECO:0000313" key="2">
    <source>
        <dbReference type="Proteomes" id="UP000237271"/>
    </source>
</evidence>
<sequence length="68" mass="7241">MSVVNSVRNLAAATPAEQVERIEAFNMTHFSRAGPMVGLKPAQPNLLRLKVNPYEGKGGVTSTSGSEK</sequence>
<gene>
    <name evidence="1" type="ORF">PHPALM_15002</name>
</gene>